<dbReference type="PANTHER" id="PTHR36435">
    <property type="entry name" value="SLR1288 PROTEIN"/>
    <property type="match status" value="1"/>
</dbReference>
<keyword evidence="4" id="KW-0378">Hydrolase</keyword>
<gene>
    <name evidence="4" type="ORF">LC0644_0480</name>
</gene>
<accession>A0A0C9PLN6</accession>
<dbReference type="GO" id="GO:0080120">
    <property type="term" value="P:CAAX-box protein maturation"/>
    <property type="evidence" value="ECO:0007669"/>
    <property type="project" value="UniProtKB-ARBA"/>
</dbReference>
<dbReference type="GeneID" id="57090851"/>
<keyword evidence="2" id="KW-1133">Transmembrane helix</keyword>
<dbReference type="Proteomes" id="UP000032552">
    <property type="component" value="Unassembled WGS sequence"/>
</dbReference>
<comment type="similarity">
    <text evidence="1">Belongs to the UPF0177 family.</text>
</comment>
<organism evidence="4 5">
    <name type="scientific">Lacticaseibacillus paracasei NRIC 0644</name>
    <dbReference type="NCBI Taxonomy" id="1435038"/>
    <lineage>
        <taxon>Bacteria</taxon>
        <taxon>Bacillati</taxon>
        <taxon>Bacillota</taxon>
        <taxon>Bacilli</taxon>
        <taxon>Lactobacillales</taxon>
        <taxon>Lactobacillaceae</taxon>
        <taxon>Lacticaseibacillus</taxon>
    </lineage>
</organism>
<dbReference type="RefSeq" id="WP_003567053.1">
    <property type="nucleotide sequence ID" value="NZ_BAYM01000034.1"/>
</dbReference>
<evidence type="ECO:0000313" key="4">
    <source>
        <dbReference type="EMBL" id="GAN35891.1"/>
    </source>
</evidence>
<evidence type="ECO:0000259" key="3">
    <source>
        <dbReference type="Pfam" id="PF02517"/>
    </source>
</evidence>
<name>A0A0C9PLN6_LACPA</name>
<dbReference type="EMBL" id="BAYM01000034">
    <property type="protein sequence ID" value="GAN35891.1"/>
    <property type="molecule type" value="Genomic_DNA"/>
</dbReference>
<sequence>MSLQKHGLSIIGAYLVALIGNLLIFQILPVGRLSLGLATVISVLAMIAAGFSERQLVIANAIEEPGVAAPQQRVFWGLIGIVGVLVAQLVGSWLETFLFKIPQTSSLIHQQLSSMATNPWYFLVIGLAIPVLEELTYRKVLFGNLVNVTGIFGGALITSLLFALTQPGGHWLSATLVGLVLAYDYRHTGAVSTAIIARLGSLWVVWLYYLAHTL</sequence>
<feature type="domain" description="CAAX prenyl protease 2/Lysostaphin resistance protein A-like" evidence="3">
    <location>
        <begin position="118"/>
        <end position="198"/>
    </location>
</feature>
<evidence type="ECO:0000256" key="1">
    <source>
        <dbReference type="ARBA" id="ARBA00009067"/>
    </source>
</evidence>
<evidence type="ECO:0000313" key="5">
    <source>
        <dbReference type="Proteomes" id="UP000032552"/>
    </source>
</evidence>
<dbReference type="GO" id="GO:0004175">
    <property type="term" value="F:endopeptidase activity"/>
    <property type="evidence" value="ECO:0007669"/>
    <property type="project" value="UniProtKB-ARBA"/>
</dbReference>
<keyword evidence="2" id="KW-0472">Membrane</keyword>
<feature type="transmembrane region" description="Helical" evidence="2">
    <location>
        <begin position="114"/>
        <end position="132"/>
    </location>
</feature>
<dbReference type="AlphaFoldDB" id="A0A0C9PLN6"/>
<feature type="transmembrane region" description="Helical" evidence="2">
    <location>
        <begin position="144"/>
        <end position="162"/>
    </location>
</feature>
<protein>
    <submittedName>
        <fullName evidence="4">Metal-dependent membrane protease</fullName>
    </submittedName>
</protein>
<reference evidence="5" key="1">
    <citation type="submission" date="2014-05" db="EMBL/GenBank/DDBJ databases">
        <title>Whole genome sequencing of Lactobacillus casei NRIC0644.</title>
        <authorList>
            <person name="Atarashi H."/>
            <person name="Yoshida Y."/>
            <person name="Fujimura S."/>
            <person name="Tanaka N."/>
            <person name="Shiwa Y."/>
            <person name="Yoshikawa H."/>
            <person name="Okada S."/>
            <person name="Nakagawa J."/>
        </authorList>
    </citation>
    <scope>NUCLEOTIDE SEQUENCE [LARGE SCALE GENOMIC DNA]</scope>
    <source>
        <strain evidence="5">NRIC0644</strain>
    </source>
</reference>
<dbReference type="GO" id="GO:0006508">
    <property type="term" value="P:proteolysis"/>
    <property type="evidence" value="ECO:0007669"/>
    <property type="project" value="UniProtKB-KW"/>
</dbReference>
<proteinExistence type="inferred from homology"/>
<feature type="transmembrane region" description="Helical" evidence="2">
    <location>
        <begin position="33"/>
        <end position="52"/>
    </location>
</feature>
<evidence type="ECO:0000256" key="2">
    <source>
        <dbReference type="SAM" id="Phobius"/>
    </source>
</evidence>
<dbReference type="InterPro" id="IPR003675">
    <property type="entry name" value="Rce1/LyrA-like_dom"/>
</dbReference>
<dbReference type="InterPro" id="IPR052710">
    <property type="entry name" value="CAAX_protease"/>
</dbReference>
<comment type="caution">
    <text evidence="4">The sequence shown here is derived from an EMBL/GenBank/DDBJ whole genome shotgun (WGS) entry which is preliminary data.</text>
</comment>
<feature type="transmembrane region" description="Helical" evidence="2">
    <location>
        <begin position="73"/>
        <end position="94"/>
    </location>
</feature>
<dbReference type="Pfam" id="PF02517">
    <property type="entry name" value="Rce1-like"/>
    <property type="match status" value="1"/>
</dbReference>
<feature type="transmembrane region" description="Helical" evidence="2">
    <location>
        <begin position="7"/>
        <end position="27"/>
    </location>
</feature>
<keyword evidence="4" id="KW-0645">Protease</keyword>
<keyword evidence="2" id="KW-0812">Transmembrane</keyword>
<feature type="transmembrane region" description="Helical" evidence="2">
    <location>
        <begin position="192"/>
        <end position="211"/>
    </location>
</feature>
<dbReference type="PANTHER" id="PTHR36435:SF1">
    <property type="entry name" value="CAAX AMINO TERMINAL PROTEASE FAMILY PROTEIN"/>
    <property type="match status" value="1"/>
</dbReference>